<dbReference type="OrthoDB" id="379794at2759"/>
<name>D8M0H2_BLAHO</name>
<evidence type="ECO:0000313" key="5">
    <source>
        <dbReference type="Proteomes" id="UP000008312"/>
    </source>
</evidence>
<keyword evidence="2" id="KW-0131">Cell cycle</keyword>
<gene>
    <name evidence="4" type="ORF">GSBLH_T00006316001</name>
</gene>
<dbReference type="SUPFAM" id="SSF48371">
    <property type="entry name" value="ARM repeat"/>
    <property type="match status" value="1"/>
</dbReference>
<dbReference type="InterPro" id="IPR019156">
    <property type="entry name" value="Ataxin-10_domain"/>
</dbReference>
<evidence type="ECO:0000256" key="2">
    <source>
        <dbReference type="ARBA" id="ARBA00023306"/>
    </source>
</evidence>
<dbReference type="EMBL" id="FN668643">
    <property type="protein sequence ID" value="CBK21561.2"/>
    <property type="molecule type" value="Genomic_DNA"/>
</dbReference>
<dbReference type="GO" id="GO:0051301">
    <property type="term" value="P:cell division"/>
    <property type="evidence" value="ECO:0007669"/>
    <property type="project" value="UniProtKB-KW"/>
</dbReference>
<evidence type="ECO:0000313" key="4">
    <source>
        <dbReference type="EMBL" id="CBK21561.2"/>
    </source>
</evidence>
<dbReference type="Gene3D" id="1.25.10.10">
    <property type="entry name" value="Leucine-rich Repeat Variant"/>
    <property type="match status" value="1"/>
</dbReference>
<dbReference type="PANTHER" id="PTHR13255">
    <property type="entry name" value="ATAXIN-10"/>
    <property type="match status" value="1"/>
</dbReference>
<protein>
    <recommendedName>
        <fullName evidence="3">Ataxin-10 domain-containing protein</fullName>
    </recommendedName>
</protein>
<keyword evidence="1" id="KW-0132">Cell division</keyword>
<dbReference type="GO" id="GO:0005829">
    <property type="term" value="C:cytosol"/>
    <property type="evidence" value="ECO:0007669"/>
    <property type="project" value="TreeGrafter"/>
</dbReference>
<dbReference type="InterPro" id="IPR051374">
    <property type="entry name" value="Ataxin-10/CTR86_families"/>
</dbReference>
<dbReference type="GeneID" id="24922441"/>
<organism evidence="4">
    <name type="scientific">Blastocystis hominis</name>
    <dbReference type="NCBI Taxonomy" id="12968"/>
    <lineage>
        <taxon>Eukaryota</taxon>
        <taxon>Sar</taxon>
        <taxon>Stramenopiles</taxon>
        <taxon>Bigyra</taxon>
        <taxon>Opalozoa</taxon>
        <taxon>Opalinata</taxon>
        <taxon>Blastocystidae</taxon>
        <taxon>Blastocystis</taxon>
    </lineage>
</organism>
<reference evidence="4" key="1">
    <citation type="submission" date="2010-02" db="EMBL/GenBank/DDBJ databases">
        <title>Sequencing and annotation of the Blastocystis hominis genome.</title>
        <authorList>
            <person name="Wincker P."/>
        </authorList>
    </citation>
    <scope>NUCLEOTIDE SEQUENCE</scope>
    <source>
        <strain evidence="4">Singapore isolate B</strain>
    </source>
</reference>
<dbReference type="RefSeq" id="XP_012895609.1">
    <property type="nucleotide sequence ID" value="XM_013040155.1"/>
</dbReference>
<proteinExistence type="predicted"/>
<sequence length="420" mass="47498">MCTNNHRNQDSVISHGIHIIVCSLCQNKHLWAAGTMEWSEAYEQFLQISLQLLFNVVSGNREAKDRVWQSFFPECFKMVHQYFTHNFKLVSLAKAVLYYCVCSAKTEEASLDRLQSFLNDKDAVNFFFSNSFSEQDGKPSDWIQYFVSLLLSLDSKTPTPISLLYSSLQSKSFSIVSPTQLVLIHYILYIADDSPEMIDWVLQMTHASGTLMEENGHLVFNKDLLENRDETSKEGRSYEMFVEAFGLLLTILAGQIGGLSPGFCDTILKSELFWVLLAVLAIPEIVIDDSETPVGDLGEKKGTAMIKQKEDIWTAGTRDAVLQILGNMVNNSVAAQNKMREVGGIELVLNHTKMHPKHPLQREWALFTIRNLCYGNEENQRYINEFKAEGVAAEPALEKLGVKVEMDQGKVKVSTRTTKE</sequence>
<dbReference type="AlphaFoldDB" id="D8M0H2"/>
<dbReference type="InterPro" id="IPR011989">
    <property type="entry name" value="ARM-like"/>
</dbReference>
<dbReference type="InParanoid" id="D8M0H2"/>
<keyword evidence="5" id="KW-1185">Reference proteome</keyword>
<accession>D8M0H2</accession>
<dbReference type="PANTHER" id="PTHR13255:SF0">
    <property type="entry name" value="ATAXIN-10"/>
    <property type="match status" value="1"/>
</dbReference>
<dbReference type="Pfam" id="PF09759">
    <property type="entry name" value="Atx10homo_assoc"/>
    <property type="match status" value="1"/>
</dbReference>
<dbReference type="InterPro" id="IPR016024">
    <property type="entry name" value="ARM-type_fold"/>
</dbReference>
<evidence type="ECO:0000259" key="3">
    <source>
        <dbReference type="Pfam" id="PF09759"/>
    </source>
</evidence>
<feature type="domain" description="Ataxin-10" evidence="3">
    <location>
        <begin position="318"/>
        <end position="413"/>
    </location>
</feature>
<dbReference type="Proteomes" id="UP000008312">
    <property type="component" value="Unassembled WGS sequence"/>
</dbReference>
<evidence type="ECO:0000256" key="1">
    <source>
        <dbReference type="ARBA" id="ARBA00022618"/>
    </source>
</evidence>